<dbReference type="InterPro" id="IPR051640">
    <property type="entry name" value="GRB10-interact_GYF"/>
</dbReference>
<dbReference type="Gene3D" id="3.30.1490.40">
    <property type="match status" value="1"/>
</dbReference>
<dbReference type="Pfam" id="PF02213">
    <property type="entry name" value="GYF"/>
    <property type="match status" value="1"/>
</dbReference>
<accession>A0A0A8L8G3</accession>
<evidence type="ECO:0000259" key="2">
    <source>
        <dbReference type="PROSITE" id="PS50829"/>
    </source>
</evidence>
<dbReference type="OrthoDB" id="48509at2759"/>
<dbReference type="PROSITE" id="PS50829">
    <property type="entry name" value="GYF"/>
    <property type="match status" value="1"/>
</dbReference>
<dbReference type="GO" id="GO:0005829">
    <property type="term" value="C:cytosol"/>
    <property type="evidence" value="ECO:0007669"/>
    <property type="project" value="TreeGrafter"/>
</dbReference>
<comment type="caution">
    <text evidence="3">The sequence shown here is derived from an EMBL/GenBank/DDBJ whole genome shotgun (WGS) entry which is preliminary data.</text>
</comment>
<dbReference type="SMART" id="SM00444">
    <property type="entry name" value="GYF"/>
    <property type="match status" value="1"/>
</dbReference>
<feature type="domain" description="GYF" evidence="2">
    <location>
        <begin position="131"/>
        <end position="186"/>
    </location>
</feature>
<evidence type="ECO:0000313" key="3">
    <source>
        <dbReference type="EMBL" id="CDO95189.1"/>
    </source>
</evidence>
<protein>
    <submittedName>
        <fullName evidence="3">WGS project CCBQ000000000 data, contig 00006</fullName>
    </submittedName>
</protein>
<proteinExistence type="predicted"/>
<dbReference type="SUPFAM" id="SSF55277">
    <property type="entry name" value="GYF domain"/>
    <property type="match status" value="1"/>
</dbReference>
<keyword evidence="4" id="KW-1185">Reference proteome</keyword>
<dbReference type="PANTHER" id="PTHR14445:SF36">
    <property type="entry name" value="FI03272P-RELATED"/>
    <property type="match status" value="1"/>
</dbReference>
<feature type="region of interest" description="Disordered" evidence="1">
    <location>
        <begin position="416"/>
        <end position="508"/>
    </location>
</feature>
<gene>
    <name evidence="3" type="ORF">KLDO_g3436</name>
</gene>
<evidence type="ECO:0000313" key="4">
    <source>
        <dbReference type="Proteomes" id="UP000031516"/>
    </source>
</evidence>
<dbReference type="AlphaFoldDB" id="A0A0A8L8G3"/>
<organism evidence="3 4">
    <name type="scientific">Kluyveromyces dobzhanskii CBS 2104</name>
    <dbReference type="NCBI Taxonomy" id="1427455"/>
    <lineage>
        <taxon>Eukaryota</taxon>
        <taxon>Fungi</taxon>
        <taxon>Dikarya</taxon>
        <taxon>Ascomycota</taxon>
        <taxon>Saccharomycotina</taxon>
        <taxon>Saccharomycetes</taxon>
        <taxon>Saccharomycetales</taxon>
        <taxon>Saccharomycetaceae</taxon>
        <taxon>Kluyveromyces</taxon>
    </lineage>
</organism>
<sequence>MDFHNSHQIDYMNNANLLNSQLQDFSIGSTVGSANPISGSSTPLSGVPQIHRSVSLMDTLGIQRTHSPFHNGGANESPSIFSQQNTMNWSMNSGISTEAGIPFSSMGTGLDSGSAHNPMPLPPGIVPNVKQVSWQYLDHSNQVQGPFDSDLMDKWYNAGFFNDSLHLMPINCNDPFQFSGRFIILNELLSKTGNINPFHAFDMICTNHAIASSASSANGRINFSQDGSGGNMLQPQVISQSQSALAELTNAQSKPFDLSLSNTTITSSSTTPVSLLQKLNLSSNVDESVHVSANKTFQSPDLSHSQVLQLKTEDGSYYQNTTVSVPFSKHVQIVGNFNQPPIPPNKRVAPYATPNPYALQTVPAPIQPVPEAVQTLEQQQCTETSAESFELQPTAFNVQDSKFSAVNAQHQKAVPIQASGEAIPEPTAVVKSAEPKEDKKKKKDQKSKTPEEPSKIGESSVIAESKSEQIAESSPWIAATKPVAQTKSLSDIQRRDFEDKKRREAEREKQELEAALKLQRALLAEEQKTKTNVSSVASWGNPTGSKISVKNVHQPIKDLQTPGNIKYIEEQRKILEDIQRSKTQVSTPSADSWSTIAKKKTTTEPARAVPQLNNSFLNPGNSKKKILHGSAISIPTLKKGATATSSASYAGNQSTSARKQFLNWCRSQMKLAPGVKVDSVLEMLLSLPPSMDAKEIISDTIYANSAVMEGRSFALEFIKRRIDCEKSLNDPLTWSEALTLPQGSSDDWEFQVVSKKKGKKN</sequence>
<name>A0A0A8L8G3_9SACH</name>
<dbReference type="EMBL" id="CCBQ010000043">
    <property type="protein sequence ID" value="CDO95189.1"/>
    <property type="molecule type" value="Genomic_DNA"/>
</dbReference>
<feature type="compositionally biased region" description="Basic and acidic residues" evidence="1">
    <location>
        <begin position="492"/>
        <end position="508"/>
    </location>
</feature>
<dbReference type="InterPro" id="IPR035445">
    <property type="entry name" value="GYF-like_dom_sf"/>
</dbReference>
<reference evidence="3 4" key="1">
    <citation type="submission" date="2014-03" db="EMBL/GenBank/DDBJ databases">
        <title>The genome of Kluyveromyces dobzhanskii.</title>
        <authorList>
            <person name="Nystedt B."/>
            <person name="Astrom S."/>
        </authorList>
    </citation>
    <scope>NUCLEOTIDE SEQUENCE [LARGE SCALE GENOMIC DNA]</scope>
    <source>
        <strain evidence="3 4">CBS 2104</strain>
    </source>
</reference>
<evidence type="ECO:0000256" key="1">
    <source>
        <dbReference type="SAM" id="MobiDB-lite"/>
    </source>
</evidence>
<feature type="compositionally biased region" description="Basic and acidic residues" evidence="1">
    <location>
        <begin position="446"/>
        <end position="455"/>
    </location>
</feature>
<dbReference type="Proteomes" id="UP000031516">
    <property type="component" value="Unassembled WGS sequence"/>
</dbReference>
<dbReference type="InterPro" id="IPR003169">
    <property type="entry name" value="GYF"/>
</dbReference>
<dbReference type="PANTHER" id="PTHR14445">
    <property type="entry name" value="GRB10 INTERACTING GYF PROTEIN"/>
    <property type="match status" value="1"/>
</dbReference>